<reference evidence="3" key="1">
    <citation type="submission" date="2022-11" db="UniProtKB">
        <authorList>
            <consortium name="WormBaseParasite"/>
        </authorList>
    </citation>
    <scope>IDENTIFICATION</scope>
</reference>
<evidence type="ECO:0000313" key="3">
    <source>
        <dbReference type="WBParaSite" id="nRc.2.0.1.t05839-RA"/>
    </source>
</evidence>
<sequence>MNSTTDGTAAAVAQLSSAALHNSNSYQSDQIKGYRGNGDLDEILNFIEGARHAAQTQDGAGKTLKTKKSAKKKQKKIVKKNCHSDENPGKIRDGALHFTLLYY</sequence>
<accession>A0A915HVB1</accession>
<feature type="compositionally biased region" description="Basic residues" evidence="1">
    <location>
        <begin position="64"/>
        <end position="81"/>
    </location>
</feature>
<feature type="region of interest" description="Disordered" evidence="1">
    <location>
        <begin position="55"/>
        <end position="89"/>
    </location>
</feature>
<dbReference type="AlphaFoldDB" id="A0A915HVB1"/>
<evidence type="ECO:0000313" key="2">
    <source>
        <dbReference type="Proteomes" id="UP000887565"/>
    </source>
</evidence>
<organism evidence="2 3">
    <name type="scientific">Romanomermis culicivorax</name>
    <name type="common">Nematode worm</name>
    <dbReference type="NCBI Taxonomy" id="13658"/>
    <lineage>
        <taxon>Eukaryota</taxon>
        <taxon>Metazoa</taxon>
        <taxon>Ecdysozoa</taxon>
        <taxon>Nematoda</taxon>
        <taxon>Enoplea</taxon>
        <taxon>Dorylaimia</taxon>
        <taxon>Mermithida</taxon>
        <taxon>Mermithoidea</taxon>
        <taxon>Mermithidae</taxon>
        <taxon>Romanomermis</taxon>
    </lineage>
</organism>
<keyword evidence="2" id="KW-1185">Reference proteome</keyword>
<evidence type="ECO:0000256" key="1">
    <source>
        <dbReference type="SAM" id="MobiDB-lite"/>
    </source>
</evidence>
<dbReference type="WBParaSite" id="nRc.2.0.1.t05839-RA">
    <property type="protein sequence ID" value="nRc.2.0.1.t05839-RA"/>
    <property type="gene ID" value="nRc.2.0.1.g05839"/>
</dbReference>
<proteinExistence type="predicted"/>
<name>A0A915HVB1_ROMCU</name>
<dbReference type="Proteomes" id="UP000887565">
    <property type="component" value="Unplaced"/>
</dbReference>
<protein>
    <submittedName>
        <fullName evidence="3">Uncharacterized protein</fullName>
    </submittedName>
</protein>